<comment type="pathway">
    <text evidence="1 9">Isoprenoid biosynthesis; isopentenyl diphosphate biosynthesis via DXP pathway; isopentenyl diphosphate from 1-deoxy-D-xylulose 5-phosphate: step 1/6.</text>
</comment>
<dbReference type="HAMAP" id="MF_00183">
    <property type="entry name" value="DXP_reductoisom"/>
    <property type="match status" value="1"/>
</dbReference>
<keyword evidence="14" id="KW-1185">Reference proteome</keyword>
<feature type="binding site" evidence="9">
    <location>
        <position position="47"/>
    </location>
    <ligand>
        <name>NADPH</name>
        <dbReference type="ChEBI" id="CHEBI:57783"/>
    </ligand>
</feature>
<evidence type="ECO:0000259" key="12">
    <source>
        <dbReference type="Pfam" id="PF13288"/>
    </source>
</evidence>
<keyword evidence="4 9" id="KW-0521">NADP</keyword>
<evidence type="ECO:0000259" key="10">
    <source>
        <dbReference type="Pfam" id="PF02670"/>
    </source>
</evidence>
<feature type="binding site" evidence="9">
    <location>
        <position position="219"/>
    </location>
    <ligand>
        <name>1-deoxy-D-xylulose 5-phosphate</name>
        <dbReference type="ChEBI" id="CHEBI:57792"/>
    </ligand>
</feature>
<gene>
    <name evidence="9" type="primary">dxr</name>
    <name evidence="13" type="ORF">B8W66_04935</name>
</gene>
<feature type="binding site" evidence="9">
    <location>
        <position position="127"/>
    </location>
    <ligand>
        <name>NADPH</name>
        <dbReference type="ChEBI" id="CHEBI:57783"/>
    </ligand>
</feature>
<keyword evidence="5 9" id="KW-0560">Oxidoreductase</keyword>
<feature type="binding site" evidence="9">
    <location>
        <position position="206"/>
    </location>
    <ligand>
        <name>NADPH</name>
        <dbReference type="ChEBI" id="CHEBI:57783"/>
    </ligand>
</feature>
<dbReference type="EMBL" id="NCXP01000003">
    <property type="protein sequence ID" value="OSC42404.1"/>
    <property type="molecule type" value="Genomic_DNA"/>
</dbReference>
<feature type="binding site" evidence="9">
    <location>
        <position position="24"/>
    </location>
    <ligand>
        <name>NADPH</name>
        <dbReference type="ChEBI" id="CHEBI:57783"/>
    </ligand>
</feature>
<evidence type="ECO:0000313" key="13">
    <source>
        <dbReference type="EMBL" id="OSC42404.1"/>
    </source>
</evidence>
<dbReference type="SUPFAM" id="SSF55347">
    <property type="entry name" value="Glyceraldehyde-3-phosphate dehydrogenase-like, C-terminal domain"/>
    <property type="match status" value="1"/>
</dbReference>
<feature type="binding site" evidence="9">
    <location>
        <position position="21"/>
    </location>
    <ligand>
        <name>NADPH</name>
        <dbReference type="ChEBI" id="CHEBI:57783"/>
    </ligand>
</feature>
<feature type="binding site" evidence="9">
    <location>
        <position position="23"/>
    </location>
    <ligand>
        <name>NADPH</name>
        <dbReference type="ChEBI" id="CHEBI:57783"/>
    </ligand>
</feature>
<keyword evidence="7 9" id="KW-0414">Isoprene biosynthesis</keyword>
<feature type="binding site" evidence="9">
    <location>
        <position position="151"/>
    </location>
    <ligand>
        <name>Mn(2+)</name>
        <dbReference type="ChEBI" id="CHEBI:29035"/>
    </ligand>
</feature>
<feature type="binding site" evidence="9">
    <location>
        <position position="222"/>
    </location>
    <ligand>
        <name>Mn(2+)</name>
        <dbReference type="ChEBI" id="CHEBI:29035"/>
    </ligand>
</feature>
<accession>A0A1X2LZ30</accession>
<feature type="binding site" evidence="9">
    <location>
        <position position="153"/>
    </location>
    <ligand>
        <name>Mn(2+)</name>
        <dbReference type="ChEBI" id="CHEBI:29035"/>
    </ligand>
</feature>
<feature type="binding site" evidence="9">
    <location>
        <position position="213"/>
    </location>
    <ligand>
        <name>1-deoxy-D-xylulose 5-phosphate</name>
        <dbReference type="ChEBI" id="CHEBI:57792"/>
    </ligand>
</feature>
<dbReference type="UniPathway" id="UPA00056">
    <property type="reaction ID" value="UER00092"/>
</dbReference>
<dbReference type="FunFam" id="1.10.1740.10:FF:000024">
    <property type="entry name" value="1-deoxy-D-xylulose 5-phosphate reductoisomerase"/>
    <property type="match status" value="1"/>
</dbReference>
<feature type="binding site" evidence="9">
    <location>
        <position position="128"/>
    </location>
    <ligand>
        <name>1-deoxy-D-xylulose 5-phosphate</name>
        <dbReference type="ChEBI" id="CHEBI:57792"/>
    </ligand>
</feature>
<dbReference type="STRING" id="1430326.B8W66_04935"/>
<dbReference type="GO" id="GO:0030145">
    <property type="term" value="F:manganese ion binding"/>
    <property type="evidence" value="ECO:0007669"/>
    <property type="project" value="TreeGrafter"/>
</dbReference>
<dbReference type="InterPro" id="IPR036169">
    <property type="entry name" value="DXPR_C_sf"/>
</dbReference>
<evidence type="ECO:0000256" key="7">
    <source>
        <dbReference type="ARBA" id="ARBA00023229"/>
    </source>
</evidence>
<dbReference type="InterPro" id="IPR013644">
    <property type="entry name" value="DXP_reductoisomerase_C"/>
</dbReference>
<dbReference type="AlphaFoldDB" id="A0A1X2LZ30"/>
<comment type="cofactor">
    <cofactor evidence="9">
        <name>Mg(2+)</name>
        <dbReference type="ChEBI" id="CHEBI:18420"/>
    </cofactor>
    <cofactor evidence="9">
        <name>Mn(2+)</name>
        <dbReference type="ChEBI" id="CHEBI:29035"/>
    </cofactor>
</comment>
<keyword evidence="3 9" id="KW-0479">Metal-binding</keyword>
<dbReference type="InterPro" id="IPR013512">
    <property type="entry name" value="DXP_reductoisomerase_N"/>
</dbReference>
<feature type="binding site" evidence="9">
    <location>
        <position position="22"/>
    </location>
    <ligand>
        <name>NADPH</name>
        <dbReference type="ChEBI" id="CHEBI:57783"/>
    </ligand>
</feature>
<dbReference type="InterPro" id="IPR026877">
    <property type="entry name" value="DXPR_C"/>
</dbReference>
<evidence type="ECO:0000256" key="1">
    <source>
        <dbReference type="ARBA" id="ARBA00005094"/>
    </source>
</evidence>
<comment type="catalytic activity">
    <reaction evidence="8">
        <text>2-C-methyl-D-erythritol 4-phosphate + NADP(+) = 1-deoxy-D-xylulose 5-phosphate + NADPH + H(+)</text>
        <dbReference type="Rhea" id="RHEA:13717"/>
        <dbReference type="ChEBI" id="CHEBI:15378"/>
        <dbReference type="ChEBI" id="CHEBI:57783"/>
        <dbReference type="ChEBI" id="CHEBI:57792"/>
        <dbReference type="ChEBI" id="CHEBI:58262"/>
        <dbReference type="ChEBI" id="CHEBI:58349"/>
        <dbReference type="EC" id="1.1.1.267"/>
    </reaction>
    <physiologicalReaction direction="right-to-left" evidence="8">
        <dbReference type="Rhea" id="RHEA:13719"/>
    </physiologicalReaction>
</comment>
<feature type="domain" description="DXP reductoisomerase C-terminal" evidence="12">
    <location>
        <begin position="263"/>
        <end position="380"/>
    </location>
</feature>
<dbReference type="Proteomes" id="UP000193247">
    <property type="component" value="Unassembled WGS sequence"/>
</dbReference>
<dbReference type="EC" id="1.1.1.267" evidence="9"/>
<feature type="binding site" evidence="9">
    <location>
        <position position="200"/>
    </location>
    <ligand>
        <name>1-deoxy-D-xylulose 5-phosphate</name>
        <dbReference type="ChEBI" id="CHEBI:57792"/>
    </ligand>
</feature>
<dbReference type="Pfam" id="PF08436">
    <property type="entry name" value="DXP_redisom_C"/>
    <property type="match status" value="1"/>
</dbReference>
<feature type="domain" description="1-deoxy-D-xylulose 5-phosphate reductoisomerase C-terminal" evidence="11">
    <location>
        <begin position="147"/>
        <end position="230"/>
    </location>
</feature>
<dbReference type="InterPro" id="IPR003821">
    <property type="entry name" value="DXP_reductoisomerase"/>
</dbReference>
<evidence type="ECO:0000256" key="8">
    <source>
        <dbReference type="ARBA" id="ARBA00048543"/>
    </source>
</evidence>
<dbReference type="NCBIfam" id="TIGR00243">
    <property type="entry name" value="Dxr"/>
    <property type="match status" value="1"/>
</dbReference>
<evidence type="ECO:0000256" key="9">
    <source>
        <dbReference type="HAMAP-Rule" id="MF_00183"/>
    </source>
</evidence>
<protein>
    <recommendedName>
        <fullName evidence="9">1-deoxy-D-xylulose 5-phosphate reductoisomerase</fullName>
        <shortName evidence="9">DXP reductoisomerase</shortName>
        <ecNumber evidence="9">1.1.1.267</ecNumber>
    </recommendedName>
    <alternativeName>
        <fullName evidence="9">1-deoxyxylulose-5-phosphate reductoisomerase</fullName>
    </alternativeName>
    <alternativeName>
        <fullName evidence="9">2-C-methyl-D-erythritol 4-phosphate synthase</fullName>
    </alternativeName>
</protein>
<comment type="function">
    <text evidence="9">Catalyzes the NADPH-dependent rearrangement and reduction of 1-deoxy-D-xylulose-5-phosphate (DXP) to 2-C-methyl-D-erythritol 4-phosphate (MEP).</text>
</comment>
<organism evidence="13 14">
    <name type="scientific">Mycobacterium decipiens</name>
    <dbReference type="NCBI Taxonomy" id="1430326"/>
    <lineage>
        <taxon>Bacteria</taxon>
        <taxon>Bacillati</taxon>
        <taxon>Actinomycetota</taxon>
        <taxon>Actinomycetes</taxon>
        <taxon>Mycobacteriales</taxon>
        <taxon>Mycobacteriaceae</taxon>
        <taxon>Mycobacterium</taxon>
    </lineage>
</organism>
<keyword evidence="9" id="KW-0460">Magnesium</keyword>
<dbReference type="InterPro" id="IPR036291">
    <property type="entry name" value="NAD(P)-bd_dom_sf"/>
</dbReference>
<dbReference type="SUPFAM" id="SSF69055">
    <property type="entry name" value="1-deoxy-D-xylulose-5-phosphate reductoisomerase, C-terminal domain"/>
    <property type="match status" value="1"/>
</dbReference>
<feature type="binding site" evidence="9">
    <location>
        <position position="177"/>
    </location>
    <ligand>
        <name>1-deoxy-D-xylulose 5-phosphate</name>
        <dbReference type="ChEBI" id="CHEBI:57792"/>
    </ligand>
</feature>
<dbReference type="GO" id="GO:0030604">
    <property type="term" value="F:1-deoxy-D-xylulose-5-phosphate reductoisomerase activity"/>
    <property type="evidence" value="ECO:0007669"/>
    <property type="project" value="UniProtKB-UniRule"/>
</dbReference>
<feature type="binding site" evidence="9">
    <location>
        <position position="153"/>
    </location>
    <ligand>
        <name>1-deoxy-D-xylulose 5-phosphate</name>
        <dbReference type="ChEBI" id="CHEBI:57792"/>
    </ligand>
</feature>
<sequence length="394" mass="41161">MTNSTDRRADGRLRVLVLGSTGSIGTQALQVIADNPDRFEVVGLAAGGTKLDTLLRQRAETGVTNIAIADEHAAHLAGDIPYRGPDAATRLVEETEADVVLNALVGALGLRPTLAALQAGARLALANKESLVAGGALVLGAARPGQIVPVDSEHSALAQCLRGGMPDEVAKLVLTASGGPFRGWSAAALEQVTPEQAGAHPTWSMGPMNTLNSASLVNKGLEVIETHLLFGIPYERIEVVVHPQSIIHSMVTFVDGSTIAQASPPDMKLPISLALGWPRRVSGAAHACDFTTASSWEFEPLDTDVFPAVELARQAGVAGGCMTAVYNAANEEAAAAFLDGRIGFPAIVGTIADVLHAADEWAFPPATVDDVLDAQRWARERAQRAVSGMALERS</sequence>
<dbReference type="Pfam" id="PF02670">
    <property type="entry name" value="DXP_reductoisom"/>
    <property type="match status" value="1"/>
</dbReference>
<feature type="domain" description="1-deoxy-D-xylulose 5-phosphate reductoisomerase N-terminal" evidence="10">
    <location>
        <begin position="15"/>
        <end position="135"/>
    </location>
</feature>
<evidence type="ECO:0000256" key="2">
    <source>
        <dbReference type="ARBA" id="ARBA00006825"/>
    </source>
</evidence>
<evidence type="ECO:0000256" key="5">
    <source>
        <dbReference type="ARBA" id="ARBA00023002"/>
    </source>
</evidence>
<comment type="similarity">
    <text evidence="2 9">Belongs to the DXR family.</text>
</comment>
<dbReference type="SUPFAM" id="SSF51735">
    <property type="entry name" value="NAD(P)-binding Rossmann-fold domains"/>
    <property type="match status" value="1"/>
</dbReference>
<dbReference type="OrthoDB" id="9806546at2"/>
<dbReference type="Gene3D" id="1.10.1740.10">
    <property type="match status" value="1"/>
</dbReference>
<evidence type="ECO:0000256" key="4">
    <source>
        <dbReference type="ARBA" id="ARBA00022857"/>
    </source>
</evidence>
<dbReference type="PANTHER" id="PTHR30525">
    <property type="entry name" value="1-DEOXY-D-XYLULOSE 5-PHOSPHATE REDUCTOISOMERASE"/>
    <property type="match status" value="1"/>
</dbReference>
<evidence type="ECO:0000256" key="3">
    <source>
        <dbReference type="ARBA" id="ARBA00022723"/>
    </source>
</evidence>
<feature type="binding site" evidence="9">
    <location>
        <position position="129"/>
    </location>
    <ligand>
        <name>NADPH</name>
        <dbReference type="ChEBI" id="CHEBI:57783"/>
    </ligand>
</feature>
<dbReference type="GO" id="GO:0051484">
    <property type="term" value="P:isopentenyl diphosphate biosynthetic process, methylerythritol 4-phosphate pathway involved in terpenoid biosynthetic process"/>
    <property type="evidence" value="ECO:0007669"/>
    <property type="project" value="TreeGrafter"/>
</dbReference>
<dbReference type="GO" id="GO:0070402">
    <property type="term" value="F:NADPH binding"/>
    <property type="evidence" value="ECO:0007669"/>
    <property type="project" value="InterPro"/>
</dbReference>
<dbReference type="GO" id="GO:0016853">
    <property type="term" value="F:isomerase activity"/>
    <property type="evidence" value="ECO:0007669"/>
    <property type="project" value="UniProtKB-KW"/>
</dbReference>
<feature type="binding site" evidence="9">
    <location>
        <position position="152"/>
    </location>
    <ligand>
        <name>1-deoxy-D-xylulose 5-phosphate</name>
        <dbReference type="ChEBI" id="CHEBI:57792"/>
    </ligand>
</feature>
<evidence type="ECO:0000259" key="11">
    <source>
        <dbReference type="Pfam" id="PF08436"/>
    </source>
</evidence>
<proteinExistence type="inferred from homology"/>
<evidence type="ECO:0000256" key="6">
    <source>
        <dbReference type="ARBA" id="ARBA00023211"/>
    </source>
</evidence>
<keyword evidence="13" id="KW-0413">Isomerase</keyword>
<feature type="binding site" evidence="9">
    <location>
        <position position="218"/>
    </location>
    <ligand>
        <name>1-deoxy-D-xylulose 5-phosphate</name>
        <dbReference type="ChEBI" id="CHEBI:57792"/>
    </ligand>
</feature>
<comment type="caution">
    <text evidence="13">The sequence shown here is derived from an EMBL/GenBank/DDBJ whole genome shotgun (WGS) entry which is preliminary data.</text>
</comment>
<feature type="binding site" evidence="9">
    <location>
        <position position="222"/>
    </location>
    <ligand>
        <name>1-deoxy-D-xylulose 5-phosphate</name>
        <dbReference type="ChEBI" id="CHEBI:57792"/>
    </ligand>
</feature>
<reference evidence="13 14" key="1">
    <citation type="submission" date="2017-04" db="EMBL/GenBank/DDBJ databases">
        <title>The new phylogeny of genus Mycobacterium.</title>
        <authorList>
            <person name="Tortoli E."/>
            <person name="Trovato A."/>
            <person name="Cirillo D.M."/>
        </authorList>
    </citation>
    <scope>NUCLEOTIDE SEQUENCE [LARGE SCALE GENOMIC DNA]</scope>
    <source>
        <strain evidence="13 14">TBL 1200985</strain>
    </source>
</reference>
<dbReference type="Pfam" id="PF13288">
    <property type="entry name" value="DXPR_C"/>
    <property type="match status" value="1"/>
</dbReference>
<dbReference type="PANTHER" id="PTHR30525:SF0">
    <property type="entry name" value="1-DEOXY-D-XYLULOSE 5-PHOSPHATE REDUCTOISOMERASE, CHLOROPLASTIC"/>
    <property type="match status" value="1"/>
</dbReference>
<comment type="caution">
    <text evidence="9">Lacks conserved residue(s) required for the propagation of feature annotation.</text>
</comment>
<dbReference type="PIRSF" id="PIRSF006205">
    <property type="entry name" value="Dxp_reductismrs"/>
    <property type="match status" value="1"/>
</dbReference>
<dbReference type="Gene3D" id="3.40.50.720">
    <property type="entry name" value="NAD(P)-binding Rossmann-like Domain"/>
    <property type="match status" value="1"/>
</dbReference>
<keyword evidence="6 9" id="KW-0464">Manganese</keyword>
<dbReference type="RefSeq" id="WP_085323986.1">
    <property type="nucleotide sequence ID" value="NZ_NCXP01000003.1"/>
</dbReference>
<evidence type="ECO:0000313" key="14">
    <source>
        <dbReference type="Proteomes" id="UP000193247"/>
    </source>
</evidence>
<name>A0A1X2LZ30_9MYCO</name>
<dbReference type="FunFam" id="3.40.50.720:FF:000045">
    <property type="entry name" value="1-deoxy-D-xylulose 5-phosphate reductoisomerase"/>
    <property type="match status" value="1"/>
</dbReference>